<sequence length="334" mass="36873">SNKEGHEGLRKDERRSSEGSCECGGLHRKLTMAVLEAALSILSFSSSSSSKPHLFSRQTKPTSLSIQICSNLTFFFPLTLSTPLRAGGDNSRRFVSVFSSVTEEEASPPTEETQKENLKRKLFVFNLPWSMSVNDISQLFGQCGTVSSVEIIKQKDGKNRGFAFVTMSSGEEAQSAVDKFDSFQVSGRIIRVNFAKRFKKPTVKPPNALPPSTQETRHKLYVSNLAWKARSTHLREFFTAADFNLVSARVVFADPGGRASGYGFVSFPTREEAEDAISKLDGKELMGRPISLKFSLRSAGESEDSNTIEDNNTSEEEPEDGDDTIEASEEKPVE</sequence>
<dbReference type="EMBL" id="QGKX02000996">
    <property type="protein sequence ID" value="KAF3555703.1"/>
    <property type="molecule type" value="Genomic_DNA"/>
</dbReference>
<keyword evidence="1 2" id="KW-0694">RNA-binding</keyword>
<feature type="compositionally biased region" description="Acidic residues" evidence="3">
    <location>
        <begin position="301"/>
        <end position="327"/>
    </location>
</feature>
<feature type="domain" description="RRM" evidence="4">
    <location>
        <begin position="120"/>
        <end position="197"/>
    </location>
</feature>
<evidence type="ECO:0000313" key="5">
    <source>
        <dbReference type="EMBL" id="KAF3555703.1"/>
    </source>
</evidence>
<feature type="region of interest" description="Disordered" evidence="3">
    <location>
        <begin position="294"/>
        <end position="334"/>
    </location>
</feature>
<dbReference type="SMART" id="SM00360">
    <property type="entry name" value="RRM"/>
    <property type="match status" value="2"/>
</dbReference>
<evidence type="ECO:0000259" key="4">
    <source>
        <dbReference type="PROSITE" id="PS50102"/>
    </source>
</evidence>
<dbReference type="PANTHER" id="PTHR48025:SF6">
    <property type="entry name" value="RRM DOMAIN-CONTAINING PROTEIN"/>
    <property type="match status" value="1"/>
</dbReference>
<comment type="caution">
    <text evidence="5">The sequence shown here is derived from an EMBL/GenBank/DDBJ whole genome shotgun (WGS) entry which is preliminary data.</text>
</comment>
<dbReference type="InterPro" id="IPR035979">
    <property type="entry name" value="RBD_domain_sf"/>
</dbReference>
<evidence type="ECO:0000256" key="2">
    <source>
        <dbReference type="PROSITE-ProRule" id="PRU00176"/>
    </source>
</evidence>
<feature type="domain" description="RRM" evidence="4">
    <location>
        <begin position="218"/>
        <end position="297"/>
    </location>
</feature>
<feature type="compositionally biased region" description="Basic and acidic residues" evidence="3">
    <location>
        <begin position="1"/>
        <end position="17"/>
    </location>
</feature>
<feature type="non-terminal residue" evidence="5">
    <location>
        <position position="1"/>
    </location>
</feature>
<dbReference type="Gene3D" id="3.30.70.330">
    <property type="match status" value="2"/>
</dbReference>
<organism evidence="5 6">
    <name type="scientific">Brassica cretica</name>
    <name type="common">Mustard</name>
    <dbReference type="NCBI Taxonomy" id="69181"/>
    <lineage>
        <taxon>Eukaryota</taxon>
        <taxon>Viridiplantae</taxon>
        <taxon>Streptophyta</taxon>
        <taxon>Embryophyta</taxon>
        <taxon>Tracheophyta</taxon>
        <taxon>Spermatophyta</taxon>
        <taxon>Magnoliopsida</taxon>
        <taxon>eudicotyledons</taxon>
        <taxon>Gunneridae</taxon>
        <taxon>Pentapetalae</taxon>
        <taxon>rosids</taxon>
        <taxon>malvids</taxon>
        <taxon>Brassicales</taxon>
        <taxon>Brassicaceae</taxon>
        <taxon>Brassiceae</taxon>
        <taxon>Brassica</taxon>
    </lineage>
</organism>
<evidence type="ECO:0000256" key="3">
    <source>
        <dbReference type="SAM" id="MobiDB-lite"/>
    </source>
</evidence>
<gene>
    <name evidence="5" type="ORF">F2Q69_00017364</name>
</gene>
<accession>A0A8S9QTA5</accession>
<dbReference type="GO" id="GO:1901259">
    <property type="term" value="P:chloroplast rRNA processing"/>
    <property type="evidence" value="ECO:0007669"/>
    <property type="project" value="TreeGrafter"/>
</dbReference>
<dbReference type="AlphaFoldDB" id="A0A8S9QTA5"/>
<dbReference type="Proteomes" id="UP000712600">
    <property type="component" value="Unassembled WGS sequence"/>
</dbReference>
<dbReference type="InterPro" id="IPR050502">
    <property type="entry name" value="Euk_RNA-bind_prot"/>
</dbReference>
<dbReference type="GO" id="GO:0003729">
    <property type="term" value="F:mRNA binding"/>
    <property type="evidence" value="ECO:0007669"/>
    <property type="project" value="TreeGrafter"/>
</dbReference>
<name>A0A8S9QTA5_BRACR</name>
<dbReference type="InterPro" id="IPR012677">
    <property type="entry name" value="Nucleotide-bd_a/b_plait_sf"/>
</dbReference>
<dbReference type="SUPFAM" id="SSF54928">
    <property type="entry name" value="RNA-binding domain, RBD"/>
    <property type="match status" value="2"/>
</dbReference>
<reference evidence="5" key="1">
    <citation type="submission" date="2019-12" db="EMBL/GenBank/DDBJ databases">
        <title>Genome sequencing and annotation of Brassica cretica.</title>
        <authorList>
            <person name="Studholme D.J."/>
            <person name="Sarris P."/>
        </authorList>
    </citation>
    <scope>NUCLEOTIDE SEQUENCE</scope>
    <source>
        <strain evidence="5">PFS-109/04</strain>
        <tissue evidence="5">Leaf</tissue>
    </source>
</reference>
<dbReference type="PANTHER" id="PTHR48025">
    <property type="entry name" value="OS02G0815200 PROTEIN"/>
    <property type="match status" value="1"/>
</dbReference>
<feature type="region of interest" description="Disordered" evidence="3">
    <location>
        <begin position="1"/>
        <end position="23"/>
    </location>
</feature>
<dbReference type="GO" id="GO:0009535">
    <property type="term" value="C:chloroplast thylakoid membrane"/>
    <property type="evidence" value="ECO:0007669"/>
    <property type="project" value="TreeGrafter"/>
</dbReference>
<dbReference type="Pfam" id="PF00076">
    <property type="entry name" value="RRM_1"/>
    <property type="match status" value="2"/>
</dbReference>
<proteinExistence type="predicted"/>
<dbReference type="PROSITE" id="PS50102">
    <property type="entry name" value="RRM"/>
    <property type="match status" value="2"/>
</dbReference>
<evidence type="ECO:0000313" key="6">
    <source>
        <dbReference type="Proteomes" id="UP000712600"/>
    </source>
</evidence>
<dbReference type="InterPro" id="IPR000504">
    <property type="entry name" value="RRM_dom"/>
</dbReference>
<protein>
    <recommendedName>
        <fullName evidence="4">RRM domain-containing protein</fullName>
    </recommendedName>
</protein>
<evidence type="ECO:0000256" key="1">
    <source>
        <dbReference type="ARBA" id="ARBA00022884"/>
    </source>
</evidence>